<organism evidence="2 3">
    <name type="scientific">Pararoseomonas baculiformis</name>
    <dbReference type="NCBI Taxonomy" id="2820812"/>
    <lineage>
        <taxon>Bacteria</taxon>
        <taxon>Pseudomonadati</taxon>
        <taxon>Pseudomonadota</taxon>
        <taxon>Alphaproteobacteria</taxon>
        <taxon>Acetobacterales</taxon>
        <taxon>Acetobacteraceae</taxon>
        <taxon>Pararoseomonas</taxon>
    </lineage>
</organism>
<feature type="region of interest" description="Disordered" evidence="1">
    <location>
        <begin position="308"/>
        <end position="377"/>
    </location>
</feature>
<sequence>MVERGDALDHQPEPAILLVDEAGYIAASALERLQRRDRPFALAALPGFAERLQPTGGAFVQVVLEPLGPEDVARYVAATLAAAGQPVALLEPEAILALTQYSQGLLRVVNSLAGFAMFLAQMEGAARVGQRHVDEANALVHGMAEEDAFAAEIPDRTEGPEEPAAAPAPPDAPSYSDGQPVVGMAEPPSSASEMPEVRSGTYPGEEPSGPAEVPDVSEIEARPPQLLKAALRPPTPRADADVRAAPSFWRMTAERPAARRAKYLGVVAAGLALVLLLGLSLVDVSPSAPSDPDGATPARPAAIPLAPAAGVPAQSPPSEESSPERGETAPAAPAGIAPSGSEARPPRRDRPADERAAPADLPGPPPPAPSAPPPQASVGRVAAFRGTVFNETLRRGGRLTLVVRGGDQPGPVSIRFDASNGLIGSGELRGNLTSDGRITASGTLMMGRNPHECELTGRISGDSLTGSAIFSRSTPGTATQSTFRLTRSSSPERRRAAPAEWR</sequence>
<dbReference type="Proteomes" id="UP000681594">
    <property type="component" value="Unassembled WGS sequence"/>
</dbReference>
<dbReference type="RefSeq" id="WP_209381227.1">
    <property type="nucleotide sequence ID" value="NZ_JAGIZB010000023.1"/>
</dbReference>
<feature type="compositionally biased region" description="Pro residues" evidence="1">
    <location>
        <begin position="361"/>
        <end position="375"/>
    </location>
</feature>
<dbReference type="InterPro" id="IPR027417">
    <property type="entry name" value="P-loop_NTPase"/>
</dbReference>
<evidence type="ECO:0000313" key="2">
    <source>
        <dbReference type="EMBL" id="MBP0446959.1"/>
    </source>
</evidence>
<dbReference type="EMBL" id="JAGIZB010000023">
    <property type="protein sequence ID" value="MBP0446959.1"/>
    <property type="molecule type" value="Genomic_DNA"/>
</dbReference>
<feature type="compositionally biased region" description="Basic and acidic residues" evidence="1">
    <location>
        <begin position="490"/>
        <end position="502"/>
    </location>
</feature>
<evidence type="ECO:0000256" key="1">
    <source>
        <dbReference type="SAM" id="MobiDB-lite"/>
    </source>
</evidence>
<feature type="compositionally biased region" description="Basic and acidic residues" evidence="1">
    <location>
        <begin position="344"/>
        <end position="357"/>
    </location>
</feature>
<feature type="compositionally biased region" description="Polar residues" evidence="1">
    <location>
        <begin position="471"/>
        <end position="486"/>
    </location>
</feature>
<name>A0ABS4AJC9_9PROT</name>
<feature type="region of interest" description="Disordered" evidence="1">
    <location>
        <begin position="471"/>
        <end position="502"/>
    </location>
</feature>
<gene>
    <name evidence="2" type="ORF">J8J14_19465</name>
</gene>
<reference evidence="2 3" key="1">
    <citation type="submission" date="2021-03" db="EMBL/GenBank/DDBJ databases">
        <authorList>
            <person name="So Y."/>
        </authorList>
    </citation>
    <scope>NUCLEOTIDE SEQUENCE [LARGE SCALE GENOMIC DNA]</scope>
    <source>
        <strain evidence="2 3">SSH11</strain>
    </source>
</reference>
<protein>
    <submittedName>
        <fullName evidence="2">Uncharacterized protein</fullName>
    </submittedName>
</protein>
<proteinExistence type="predicted"/>
<comment type="caution">
    <text evidence="2">The sequence shown here is derived from an EMBL/GenBank/DDBJ whole genome shotgun (WGS) entry which is preliminary data.</text>
</comment>
<feature type="region of interest" description="Disordered" evidence="1">
    <location>
        <begin position="155"/>
        <end position="215"/>
    </location>
</feature>
<feature type="compositionally biased region" description="Low complexity" evidence="1">
    <location>
        <begin position="328"/>
        <end position="343"/>
    </location>
</feature>
<dbReference type="SUPFAM" id="SSF52540">
    <property type="entry name" value="P-loop containing nucleoside triphosphate hydrolases"/>
    <property type="match status" value="1"/>
</dbReference>
<keyword evidence="3" id="KW-1185">Reference proteome</keyword>
<accession>A0ABS4AJC9</accession>
<evidence type="ECO:0000313" key="3">
    <source>
        <dbReference type="Proteomes" id="UP000681594"/>
    </source>
</evidence>
<feature type="compositionally biased region" description="Low complexity" evidence="1">
    <location>
        <begin position="308"/>
        <end position="320"/>
    </location>
</feature>